<organism evidence="7 8">
    <name type="scientific">Halobium palmae</name>
    <dbReference type="NCBI Taxonomy" id="1776492"/>
    <lineage>
        <taxon>Archaea</taxon>
        <taxon>Methanobacteriati</taxon>
        <taxon>Methanobacteriota</taxon>
        <taxon>Stenosarchaea group</taxon>
        <taxon>Halobacteria</taxon>
        <taxon>Halobacteriales</taxon>
        <taxon>Haloferacaceae</taxon>
        <taxon>Halobium</taxon>
    </lineage>
</organism>
<evidence type="ECO:0000256" key="4">
    <source>
        <dbReference type="ARBA" id="ARBA00022825"/>
    </source>
</evidence>
<dbReference type="GO" id="GO:0006508">
    <property type="term" value="P:proteolysis"/>
    <property type="evidence" value="ECO:0007669"/>
    <property type="project" value="UniProtKB-KW"/>
</dbReference>
<keyword evidence="2" id="KW-0645">Protease</keyword>
<evidence type="ECO:0000313" key="8">
    <source>
        <dbReference type="Proteomes" id="UP001596328"/>
    </source>
</evidence>
<accession>A0ABD5S4M9</accession>
<dbReference type="PROSITE" id="PS00138">
    <property type="entry name" value="SUBTILASE_SER"/>
    <property type="match status" value="1"/>
</dbReference>
<dbReference type="InterPro" id="IPR036852">
    <property type="entry name" value="Peptidase_S8/S53_dom_sf"/>
</dbReference>
<dbReference type="GO" id="GO:0008236">
    <property type="term" value="F:serine-type peptidase activity"/>
    <property type="evidence" value="ECO:0007669"/>
    <property type="project" value="UniProtKB-KW"/>
</dbReference>
<dbReference type="Proteomes" id="UP001596328">
    <property type="component" value="Unassembled WGS sequence"/>
</dbReference>
<comment type="caution">
    <text evidence="5">Lacks conserved residue(s) required for the propagation of feature annotation.</text>
</comment>
<dbReference type="PANTHER" id="PTHR43399:SF4">
    <property type="entry name" value="CELL WALL-ASSOCIATED PROTEASE"/>
    <property type="match status" value="1"/>
</dbReference>
<keyword evidence="4" id="KW-0720">Serine protease</keyword>
<dbReference type="InterPro" id="IPR051048">
    <property type="entry name" value="Peptidase_S8/S53_subtilisin"/>
</dbReference>
<dbReference type="InterPro" id="IPR000209">
    <property type="entry name" value="Peptidase_S8/S53_dom"/>
</dbReference>
<dbReference type="PROSITE" id="PS51892">
    <property type="entry name" value="SUBTILASE"/>
    <property type="match status" value="1"/>
</dbReference>
<evidence type="ECO:0000313" key="7">
    <source>
        <dbReference type="EMBL" id="MFC6726620.1"/>
    </source>
</evidence>
<dbReference type="Pfam" id="PF00082">
    <property type="entry name" value="Peptidase_S8"/>
    <property type="match status" value="1"/>
</dbReference>
<sequence length="229" mass="24449">RGGVLGTAPETDLVALRVFSGEEGASGDTLAALVYAAKVGCDAANLSLGYPLPYVYPDEYPELLEIAEMYDRAVEYAREREMVVVNSAGNDALDMSPENVLSLPTEVPGVFGVSATGPVGFLWDDEPPIEEFALHPRKLREEPSQPAVYTNYGHGVDVSAAGGNYDPEALAEAEDGDDDNPEWYYDLVFSTVFETAEDGAKSADYGWKAGTSMAAPQVTGAVALVRSLR</sequence>
<comment type="similarity">
    <text evidence="1 5">Belongs to the peptidase S8 family.</text>
</comment>
<feature type="domain" description="Peptidase S8/S53" evidence="6">
    <location>
        <begin position="3"/>
        <end position="227"/>
    </location>
</feature>
<protein>
    <submittedName>
        <fullName evidence="7">S8 family serine peptidase</fullName>
    </submittedName>
</protein>
<dbReference type="AlphaFoldDB" id="A0ABD5S4M9"/>
<gene>
    <name evidence="7" type="ORF">ACFQE1_20070</name>
</gene>
<evidence type="ECO:0000256" key="5">
    <source>
        <dbReference type="PROSITE-ProRule" id="PRU01240"/>
    </source>
</evidence>
<comment type="caution">
    <text evidence="7">The sequence shown here is derived from an EMBL/GenBank/DDBJ whole genome shotgun (WGS) entry which is preliminary data.</text>
</comment>
<dbReference type="Gene3D" id="3.40.50.200">
    <property type="entry name" value="Peptidase S8/S53 domain"/>
    <property type="match status" value="1"/>
</dbReference>
<reference evidence="7 8" key="1">
    <citation type="journal article" date="2019" name="Int. J. Syst. Evol. Microbiol.">
        <title>The Global Catalogue of Microorganisms (GCM) 10K type strain sequencing project: providing services to taxonomists for standard genome sequencing and annotation.</title>
        <authorList>
            <consortium name="The Broad Institute Genomics Platform"/>
            <consortium name="The Broad Institute Genome Sequencing Center for Infectious Disease"/>
            <person name="Wu L."/>
            <person name="Ma J."/>
        </authorList>
    </citation>
    <scope>NUCLEOTIDE SEQUENCE [LARGE SCALE GENOMIC DNA]</scope>
    <source>
        <strain evidence="7 8">NBRC 111368</strain>
    </source>
</reference>
<evidence type="ECO:0000256" key="3">
    <source>
        <dbReference type="ARBA" id="ARBA00022801"/>
    </source>
</evidence>
<dbReference type="EMBL" id="JBHSWU010001263">
    <property type="protein sequence ID" value="MFC6726620.1"/>
    <property type="molecule type" value="Genomic_DNA"/>
</dbReference>
<evidence type="ECO:0000256" key="2">
    <source>
        <dbReference type="ARBA" id="ARBA00022670"/>
    </source>
</evidence>
<evidence type="ECO:0000256" key="1">
    <source>
        <dbReference type="ARBA" id="ARBA00011073"/>
    </source>
</evidence>
<proteinExistence type="inferred from homology"/>
<feature type="non-terminal residue" evidence="7">
    <location>
        <position position="1"/>
    </location>
</feature>
<evidence type="ECO:0000259" key="6">
    <source>
        <dbReference type="Pfam" id="PF00082"/>
    </source>
</evidence>
<dbReference type="InterPro" id="IPR023828">
    <property type="entry name" value="Peptidase_S8_Ser-AS"/>
</dbReference>
<name>A0ABD5S4M9_9EURY</name>
<dbReference type="SUPFAM" id="SSF52743">
    <property type="entry name" value="Subtilisin-like"/>
    <property type="match status" value="1"/>
</dbReference>
<dbReference type="PANTHER" id="PTHR43399">
    <property type="entry name" value="SUBTILISIN-RELATED"/>
    <property type="match status" value="1"/>
</dbReference>
<keyword evidence="3" id="KW-0378">Hydrolase</keyword>
<keyword evidence="8" id="KW-1185">Reference proteome</keyword>
<feature type="non-terminal residue" evidence="7">
    <location>
        <position position="229"/>
    </location>
</feature>